<feature type="domain" description="Calcium-dependent cell adhesion molecule N-terminal" evidence="2">
    <location>
        <begin position="85"/>
        <end position="144"/>
    </location>
</feature>
<keyword evidence="4" id="KW-1185">Reference proteome</keyword>
<dbReference type="Pfam" id="PF08964">
    <property type="entry name" value="Crystall_3"/>
    <property type="match status" value="1"/>
</dbReference>
<keyword evidence="1" id="KW-0812">Transmembrane</keyword>
<evidence type="ECO:0000313" key="4">
    <source>
        <dbReference type="Proteomes" id="UP000574369"/>
    </source>
</evidence>
<evidence type="ECO:0000256" key="1">
    <source>
        <dbReference type="SAM" id="Phobius"/>
    </source>
</evidence>
<dbReference type="Proteomes" id="UP000574369">
    <property type="component" value="Unassembled WGS sequence"/>
</dbReference>
<evidence type="ECO:0000259" key="2">
    <source>
        <dbReference type="Pfam" id="PF08964"/>
    </source>
</evidence>
<accession>A0ABR6GTK3</accession>
<protein>
    <recommendedName>
        <fullName evidence="2">Calcium-dependent cell adhesion molecule N-terminal domain-containing protein</fullName>
    </recommendedName>
</protein>
<reference evidence="3 4" key="1">
    <citation type="submission" date="2020-08" db="EMBL/GenBank/DDBJ databases">
        <title>Genomic Encyclopedia of Type Strains, Phase III (KMG-III): the genomes of soil and plant-associated and newly described type strains.</title>
        <authorList>
            <person name="Whitman W."/>
        </authorList>
    </citation>
    <scope>NUCLEOTIDE SEQUENCE [LARGE SCALE GENOMIC DNA]</scope>
    <source>
        <strain evidence="3 4">CECT 7247</strain>
    </source>
</reference>
<name>A0ABR6GTK3_9BURK</name>
<proteinExistence type="predicted"/>
<organism evidence="3 4">
    <name type="scientific">Roseateles terrae</name>
    <dbReference type="NCBI Taxonomy" id="431060"/>
    <lineage>
        <taxon>Bacteria</taxon>
        <taxon>Pseudomonadati</taxon>
        <taxon>Pseudomonadota</taxon>
        <taxon>Betaproteobacteria</taxon>
        <taxon>Burkholderiales</taxon>
        <taxon>Sphaerotilaceae</taxon>
        <taxon>Roseateles</taxon>
    </lineage>
</organism>
<dbReference type="EMBL" id="JACHXO010000005">
    <property type="protein sequence ID" value="MBB3195438.1"/>
    <property type="molecule type" value="Genomic_DNA"/>
</dbReference>
<sequence length="163" mass="17857">MADVSSDQRFSNLSLSRWLKSVFFAGVSVVMCTFCVGAAAQCTASTPPGACNDVVGIGVDEKGNVVQDPHETGQFTGRDGACYAYEHRGFDGDRYTLKRKRIANYVGGKFNDKISSFRVSPGCKIVAWEHRDQKGAQITFNSDAEYVGDAWNDRISSFACRCQ</sequence>
<dbReference type="Gene3D" id="2.60.20.10">
    <property type="entry name" value="Crystallins"/>
    <property type="match status" value="1"/>
</dbReference>
<dbReference type="SUPFAM" id="SSF49695">
    <property type="entry name" value="gamma-Crystallin-like"/>
    <property type="match status" value="1"/>
</dbReference>
<dbReference type="RefSeq" id="WP_184294867.1">
    <property type="nucleotide sequence ID" value="NZ_JACHXO010000005.1"/>
</dbReference>
<keyword evidence="1" id="KW-1133">Transmembrane helix</keyword>
<dbReference type="InterPro" id="IPR015059">
    <property type="entry name" value="Ca_cell_adhesion_N_dom"/>
</dbReference>
<dbReference type="InterPro" id="IPR011024">
    <property type="entry name" value="G_crystallin-like"/>
</dbReference>
<gene>
    <name evidence="3" type="ORF">FHS28_002844</name>
</gene>
<feature type="transmembrane region" description="Helical" evidence="1">
    <location>
        <begin position="21"/>
        <end position="40"/>
    </location>
</feature>
<comment type="caution">
    <text evidence="3">The sequence shown here is derived from an EMBL/GenBank/DDBJ whole genome shotgun (WGS) entry which is preliminary data.</text>
</comment>
<evidence type="ECO:0000313" key="3">
    <source>
        <dbReference type="EMBL" id="MBB3195438.1"/>
    </source>
</evidence>
<keyword evidence="1" id="KW-0472">Membrane</keyword>